<dbReference type="AlphaFoldDB" id="A0A1Y5U065"/>
<evidence type="ECO:0000313" key="2">
    <source>
        <dbReference type="Proteomes" id="UP000193900"/>
    </source>
</evidence>
<dbReference type="RefSeq" id="WP_143535663.1">
    <property type="nucleotide sequence ID" value="NZ_FWFZ01000034.1"/>
</dbReference>
<organism evidence="1 2">
    <name type="scientific">Roseisalinus antarcticus</name>
    <dbReference type="NCBI Taxonomy" id="254357"/>
    <lineage>
        <taxon>Bacteria</taxon>
        <taxon>Pseudomonadati</taxon>
        <taxon>Pseudomonadota</taxon>
        <taxon>Alphaproteobacteria</taxon>
        <taxon>Rhodobacterales</taxon>
        <taxon>Roseobacteraceae</taxon>
        <taxon>Roseisalinus</taxon>
    </lineage>
</organism>
<dbReference type="EMBL" id="FWFZ01000034">
    <property type="protein sequence ID" value="SLN75261.1"/>
    <property type="molecule type" value="Genomic_DNA"/>
</dbReference>
<gene>
    <name evidence="1" type="ORF">ROA7023_03929</name>
</gene>
<proteinExistence type="predicted"/>
<reference evidence="1 2" key="1">
    <citation type="submission" date="2017-03" db="EMBL/GenBank/DDBJ databases">
        <authorList>
            <person name="Afonso C.L."/>
            <person name="Miller P.J."/>
            <person name="Scott M.A."/>
            <person name="Spackman E."/>
            <person name="Goraichik I."/>
            <person name="Dimitrov K.M."/>
            <person name="Suarez D.L."/>
            <person name="Swayne D.E."/>
        </authorList>
    </citation>
    <scope>NUCLEOTIDE SEQUENCE [LARGE SCALE GENOMIC DNA]</scope>
    <source>
        <strain evidence="1 2">CECT 7023</strain>
    </source>
</reference>
<evidence type="ECO:0000313" key="1">
    <source>
        <dbReference type="EMBL" id="SLN75261.1"/>
    </source>
</evidence>
<sequence>MRPVLLAVIIVSLLGVRISAADEPPSDETSTVLQNLDEIRLDPASKEDIAEVYAELENGMSNALELLSRDGDFGQRLSKLHATAENRRNTWLRRCEASNSERDCERVQAWEERLYWAIQDIDALESLEAEAALVLQQLKDDKAEVLALLGTDSGLAIFEDSILAVKKFLESIELVQRRASQ</sequence>
<protein>
    <submittedName>
        <fullName evidence="1">Uncharacterized protein</fullName>
    </submittedName>
</protein>
<keyword evidence="2" id="KW-1185">Reference proteome</keyword>
<dbReference type="Proteomes" id="UP000193900">
    <property type="component" value="Unassembled WGS sequence"/>
</dbReference>
<name>A0A1Y5U065_9RHOB</name>
<accession>A0A1Y5U065</accession>